<dbReference type="FunFam" id="1.10.20.10:FF:000074">
    <property type="entry name" value="dr1-associated corepressor"/>
    <property type="match status" value="1"/>
</dbReference>
<dbReference type="PANTHER" id="PTHR10252:SF5">
    <property type="entry name" value="DR1-ASSOCIATED COREPRESSOR"/>
    <property type="match status" value="1"/>
</dbReference>
<dbReference type="IntAct" id="H0RNJ0">
    <property type="interactions" value="6"/>
</dbReference>
<dbReference type="InterPro" id="IPR003958">
    <property type="entry name" value="CBFA_NFYB_domain"/>
</dbReference>
<proteinExistence type="evidence at transcript level"/>
<keyword evidence="2" id="KW-0539">Nucleus</keyword>
<dbReference type="HOGENOM" id="CLU_776758_0_0_1"/>
<comment type="subcellular location">
    <subcellularLocation>
        <location evidence="1">Nucleus</location>
    </subcellularLocation>
</comment>
<dbReference type="SUPFAM" id="SSF47113">
    <property type="entry name" value="Histone-fold"/>
    <property type="match status" value="1"/>
</dbReference>
<dbReference type="Bgee" id="FBgn0034650">
    <property type="expression patterns" value="Expressed in male accessory gland secondary cell (Drosophila) in male reproductive gland and 103 other cell types or tissues"/>
</dbReference>
<evidence type="ECO:0000256" key="2">
    <source>
        <dbReference type="ARBA" id="ARBA00023242"/>
    </source>
</evidence>
<dbReference type="ExpressionAtlas" id="H0RNJ0">
    <property type="expression patterns" value="baseline and differential"/>
</dbReference>
<feature type="region of interest" description="Disordered" evidence="3">
    <location>
        <begin position="125"/>
        <end position="152"/>
    </location>
</feature>
<dbReference type="InterPro" id="IPR050568">
    <property type="entry name" value="Transcr_DNA_Rep_Reg"/>
</dbReference>
<dbReference type="GO" id="GO:0046982">
    <property type="term" value="F:protein heterodimerization activity"/>
    <property type="evidence" value="ECO:0007669"/>
    <property type="project" value="InterPro"/>
</dbReference>
<evidence type="ECO:0000256" key="1">
    <source>
        <dbReference type="ARBA" id="ARBA00004123"/>
    </source>
</evidence>
<feature type="compositionally biased region" description="Low complexity" evidence="3">
    <location>
        <begin position="186"/>
        <end position="200"/>
    </location>
</feature>
<evidence type="ECO:0000259" key="4">
    <source>
        <dbReference type="Pfam" id="PF00808"/>
    </source>
</evidence>
<dbReference type="CDD" id="cd22906">
    <property type="entry name" value="HFD_DRAP1"/>
    <property type="match status" value="1"/>
</dbReference>
<dbReference type="Gene3D" id="1.10.20.10">
    <property type="entry name" value="Histone, subunit A"/>
    <property type="match status" value="1"/>
</dbReference>
<gene>
    <name evidence="5" type="primary">NC2alpha-RA</name>
</gene>
<dbReference type="InterPro" id="IPR009072">
    <property type="entry name" value="Histone-fold"/>
</dbReference>
<organism evidence="5">
    <name type="scientific">Drosophila melanogaster</name>
    <name type="common">Fruit fly</name>
    <dbReference type="NCBI Taxonomy" id="7227"/>
    <lineage>
        <taxon>Eukaryota</taxon>
        <taxon>Metazoa</taxon>
        <taxon>Ecdysozoa</taxon>
        <taxon>Arthropoda</taxon>
        <taxon>Hexapoda</taxon>
        <taxon>Insecta</taxon>
        <taxon>Pterygota</taxon>
        <taxon>Neoptera</taxon>
        <taxon>Endopterygota</taxon>
        <taxon>Diptera</taxon>
        <taxon>Brachycera</taxon>
        <taxon>Muscomorpha</taxon>
        <taxon>Ephydroidea</taxon>
        <taxon>Drosophilidae</taxon>
        <taxon>Drosophila</taxon>
        <taxon>Sophophora</taxon>
    </lineage>
</organism>
<dbReference type="Pfam" id="PF00808">
    <property type="entry name" value="CBFD_NFYB_HMF"/>
    <property type="match status" value="1"/>
</dbReference>
<feature type="domain" description="Transcription factor CBF/NF-Y/archaeal histone" evidence="4">
    <location>
        <begin position="31"/>
        <end position="95"/>
    </location>
</feature>
<evidence type="ECO:0000313" key="5">
    <source>
        <dbReference type="EMBL" id="AEV93608.1"/>
    </source>
</evidence>
<dbReference type="PANTHER" id="PTHR10252">
    <property type="entry name" value="HISTONE-LIKE TRANSCRIPTION FACTOR CCAAT-RELATED"/>
    <property type="match status" value="1"/>
</dbReference>
<dbReference type="AlphaFoldDB" id="H0RNJ0"/>
<evidence type="ECO:0000256" key="3">
    <source>
        <dbReference type="SAM" id="MobiDB-lite"/>
    </source>
</evidence>
<reference evidence="5" key="1">
    <citation type="submission" date="2011-12" db="EMBL/GenBank/DDBJ databases">
        <authorList>
            <person name="Carlson J."/>
            <person name="Booth B."/>
            <person name="Frise E."/>
            <person name="Park S."/>
            <person name="Wan K."/>
            <person name="Yu C."/>
            <person name="Celniker S."/>
        </authorList>
    </citation>
    <scope>NUCLEOTIDE SEQUENCE</scope>
</reference>
<dbReference type="GO" id="GO:0005634">
    <property type="term" value="C:nucleus"/>
    <property type="evidence" value="ECO:0007669"/>
    <property type="project" value="UniProtKB-SubCell"/>
</dbReference>
<name>H0RNJ0_DROME</name>
<sequence>KTHTHLFYFTRTLDDYFTNRKMPSKKKKYNARFPAGRIKKIMQSDEEIGKVAQAVPVIISRTLELFVESLLTKTLRITNARNAKTLSPSHMRQCIVSEKRFDFLKELVRNIPDISVAEEAAYNEDDVLRSSPEEQYPDSDTPYDLSLPSTSMRSQANGTAAYMRSMSLNNGAGSGGGAAATKRQFQSQHSTQETPTTSTTLPAKLARSGSMPAYTPRGRPPNHLKKQSVQLDTAIPAPICNYELNKPIVKIDYSHVQMPTANLCTPDASDSGSGSGAGSGAFNFDIAAPVINIDLTNIVAGGAPGSGVPPASIGLPAATPGDNNNVNQMAGKSSAPIIPKATAASATPTETVFELDEDYDNI</sequence>
<feature type="region of interest" description="Disordered" evidence="3">
    <location>
        <begin position="172"/>
        <end position="225"/>
    </location>
</feature>
<dbReference type="VEuPathDB" id="VectorBase:FBgn0034650"/>
<protein>
    <submittedName>
        <fullName evidence="5">FI17839p1</fullName>
    </submittedName>
</protein>
<dbReference type="OrthoDB" id="653904at2759"/>
<accession>H0RNJ0</accession>
<feature type="non-terminal residue" evidence="5">
    <location>
        <position position="1"/>
    </location>
</feature>
<dbReference type="EMBL" id="BT132912">
    <property type="protein sequence ID" value="AEV93608.1"/>
    <property type="molecule type" value="mRNA"/>
</dbReference>